<evidence type="ECO:0000313" key="2">
    <source>
        <dbReference type="Proteomes" id="UP000265618"/>
    </source>
</evidence>
<sequence length="99" mass="10287">MFSNIFGVLNTTPLSVDDTGCDKGVLPIASRDDIVSAYDSGDGQTLQASAQMHGITAPVAYHGGIQASLSDIVNTEDGAHLVTELVVTLVQTGQHVFDA</sequence>
<evidence type="ECO:0000313" key="1">
    <source>
        <dbReference type="EMBL" id="GIQ88341.1"/>
    </source>
</evidence>
<dbReference type="AlphaFoldDB" id="A0A9K3D5C5"/>
<organism evidence="1 2">
    <name type="scientific">Kipferlia bialata</name>
    <dbReference type="NCBI Taxonomy" id="797122"/>
    <lineage>
        <taxon>Eukaryota</taxon>
        <taxon>Metamonada</taxon>
        <taxon>Carpediemonas-like organisms</taxon>
        <taxon>Kipferlia</taxon>
    </lineage>
</organism>
<dbReference type="EMBL" id="BDIP01003978">
    <property type="protein sequence ID" value="GIQ88341.1"/>
    <property type="molecule type" value="Genomic_DNA"/>
</dbReference>
<proteinExistence type="predicted"/>
<dbReference type="Proteomes" id="UP000265618">
    <property type="component" value="Unassembled WGS sequence"/>
</dbReference>
<protein>
    <submittedName>
        <fullName evidence="1">Uncharacterized protein</fullName>
    </submittedName>
</protein>
<keyword evidence="2" id="KW-1185">Reference proteome</keyword>
<reference evidence="1 2" key="1">
    <citation type="journal article" date="2018" name="PLoS ONE">
        <title>The draft genome of Kipferlia bialata reveals reductive genome evolution in fornicate parasites.</title>
        <authorList>
            <person name="Tanifuji G."/>
            <person name="Takabayashi S."/>
            <person name="Kume K."/>
            <person name="Takagi M."/>
            <person name="Nakayama T."/>
            <person name="Kamikawa R."/>
            <person name="Inagaki Y."/>
            <person name="Hashimoto T."/>
        </authorList>
    </citation>
    <scope>NUCLEOTIDE SEQUENCE [LARGE SCALE GENOMIC DNA]</scope>
    <source>
        <strain evidence="1">NY0173</strain>
    </source>
</reference>
<comment type="caution">
    <text evidence="1">The sequence shown here is derived from an EMBL/GenBank/DDBJ whole genome shotgun (WGS) entry which is preliminary data.</text>
</comment>
<name>A0A9K3D5C5_9EUKA</name>
<accession>A0A9K3D5C5</accession>
<gene>
    <name evidence="1" type="ORF">KIPB_010568</name>
</gene>